<evidence type="ECO:0000313" key="2">
    <source>
        <dbReference type="Proteomes" id="UP000257109"/>
    </source>
</evidence>
<dbReference type="STRING" id="157652.A0A371E1E8"/>
<comment type="caution">
    <text evidence="1">The sequence shown here is derived from an EMBL/GenBank/DDBJ whole genome shotgun (WGS) entry which is preliminary data.</text>
</comment>
<name>A0A371E1E8_MUCPR</name>
<keyword evidence="2" id="KW-1185">Reference proteome</keyword>
<feature type="non-terminal residue" evidence="1">
    <location>
        <position position="1"/>
    </location>
</feature>
<evidence type="ECO:0000313" key="1">
    <source>
        <dbReference type="EMBL" id="RDX58588.1"/>
    </source>
</evidence>
<reference evidence="1" key="1">
    <citation type="submission" date="2018-05" db="EMBL/GenBank/DDBJ databases">
        <title>Draft genome of Mucuna pruriens seed.</title>
        <authorList>
            <person name="Nnadi N.E."/>
            <person name="Vos R."/>
            <person name="Hasami M.H."/>
            <person name="Devisetty U.K."/>
            <person name="Aguiy J.C."/>
        </authorList>
    </citation>
    <scope>NUCLEOTIDE SEQUENCE [LARGE SCALE GENOMIC DNA]</scope>
    <source>
        <strain evidence="1">JCA_2017</strain>
    </source>
</reference>
<keyword evidence="1" id="KW-0328">Glycosyltransferase</keyword>
<dbReference type="Proteomes" id="UP000257109">
    <property type="component" value="Unassembled WGS sequence"/>
</dbReference>
<dbReference type="GO" id="GO:0016757">
    <property type="term" value="F:glycosyltransferase activity"/>
    <property type="evidence" value="ECO:0007669"/>
    <property type="project" value="UniProtKB-KW"/>
</dbReference>
<proteinExistence type="predicted"/>
<keyword evidence="1" id="KW-0808">Transferase</keyword>
<sequence length="64" mass="7411">MECQVYEMLVTLRFLILTSTLQKMIIESATISKVGKLLECDFGESKYHSPKNMMQLFQGDKICF</sequence>
<protein>
    <submittedName>
        <fullName evidence="1">Xyloglucan galactosyltransferase MUR3</fullName>
    </submittedName>
</protein>
<organism evidence="1 2">
    <name type="scientific">Mucuna pruriens</name>
    <name type="common">Velvet bean</name>
    <name type="synonym">Dolichos pruriens</name>
    <dbReference type="NCBI Taxonomy" id="157652"/>
    <lineage>
        <taxon>Eukaryota</taxon>
        <taxon>Viridiplantae</taxon>
        <taxon>Streptophyta</taxon>
        <taxon>Embryophyta</taxon>
        <taxon>Tracheophyta</taxon>
        <taxon>Spermatophyta</taxon>
        <taxon>Magnoliopsida</taxon>
        <taxon>eudicotyledons</taxon>
        <taxon>Gunneridae</taxon>
        <taxon>Pentapetalae</taxon>
        <taxon>rosids</taxon>
        <taxon>fabids</taxon>
        <taxon>Fabales</taxon>
        <taxon>Fabaceae</taxon>
        <taxon>Papilionoideae</taxon>
        <taxon>50 kb inversion clade</taxon>
        <taxon>NPAAA clade</taxon>
        <taxon>indigoferoid/millettioid clade</taxon>
        <taxon>Phaseoleae</taxon>
        <taxon>Mucuna</taxon>
    </lineage>
</organism>
<gene>
    <name evidence="1" type="primary">MUR3</name>
    <name evidence="1" type="ORF">CR513_62086</name>
</gene>
<accession>A0A371E1E8</accession>
<dbReference type="OrthoDB" id="1924787at2759"/>
<dbReference type="EMBL" id="QJKJ01017340">
    <property type="protein sequence ID" value="RDX58588.1"/>
    <property type="molecule type" value="Genomic_DNA"/>
</dbReference>
<dbReference type="AlphaFoldDB" id="A0A371E1E8"/>